<dbReference type="InterPro" id="IPR029058">
    <property type="entry name" value="AB_hydrolase_fold"/>
</dbReference>
<comment type="similarity">
    <text evidence="1">Belongs to the 'GDXG' lipolytic enzyme family.</text>
</comment>
<proteinExistence type="inferred from homology"/>
<evidence type="ECO:0000313" key="5">
    <source>
        <dbReference type="Proteomes" id="UP001597417"/>
    </source>
</evidence>
<dbReference type="SUPFAM" id="SSF53474">
    <property type="entry name" value="alpha/beta-Hydrolases"/>
    <property type="match status" value="1"/>
</dbReference>
<organism evidence="4 5">
    <name type="scientific">Amycolatopsis pigmentata</name>
    <dbReference type="NCBI Taxonomy" id="450801"/>
    <lineage>
        <taxon>Bacteria</taxon>
        <taxon>Bacillati</taxon>
        <taxon>Actinomycetota</taxon>
        <taxon>Actinomycetes</taxon>
        <taxon>Pseudonocardiales</taxon>
        <taxon>Pseudonocardiaceae</taxon>
        <taxon>Amycolatopsis</taxon>
    </lineage>
</organism>
<evidence type="ECO:0000256" key="1">
    <source>
        <dbReference type="ARBA" id="ARBA00010515"/>
    </source>
</evidence>
<keyword evidence="2 4" id="KW-0378">Hydrolase</keyword>
<name>A0ABW5FP11_9PSEU</name>
<dbReference type="EMBL" id="JBHUKR010000006">
    <property type="protein sequence ID" value="MFD2416768.1"/>
    <property type="molecule type" value="Genomic_DNA"/>
</dbReference>
<feature type="domain" description="Alpha/beta hydrolase fold-3" evidence="3">
    <location>
        <begin position="121"/>
        <end position="327"/>
    </location>
</feature>
<reference evidence="5" key="1">
    <citation type="journal article" date="2019" name="Int. J. Syst. Evol. Microbiol.">
        <title>The Global Catalogue of Microorganisms (GCM) 10K type strain sequencing project: providing services to taxonomists for standard genome sequencing and annotation.</title>
        <authorList>
            <consortium name="The Broad Institute Genomics Platform"/>
            <consortium name="The Broad Institute Genome Sequencing Center for Infectious Disease"/>
            <person name="Wu L."/>
            <person name="Ma J."/>
        </authorList>
    </citation>
    <scope>NUCLEOTIDE SEQUENCE [LARGE SCALE GENOMIC DNA]</scope>
    <source>
        <strain evidence="5">CGMCC 4.7645</strain>
    </source>
</reference>
<comment type="caution">
    <text evidence="4">The sequence shown here is derived from an EMBL/GenBank/DDBJ whole genome shotgun (WGS) entry which is preliminary data.</text>
</comment>
<sequence length="364" mass="39148">MRETVRRTVLRTAARGLRKGLALPDPLLRRIVGGPVRVDGDELSPTAQLLIKVERLFQRDEPPLVSDLPRARREFDLVSSTMLAGSGPGVRVSDTMVGGAEGLLRARIYLPPGATGATPTMVYFHGGGFVLGSIDSHDGVCRFLSRHSGVRIISVEYRLAPENPYPAAVDDAIAAFRHVATHSERFGVSAGAIGVGGDSAGGAIAAVTAHVCIQEQTVAPDFNLMMYPVTDGVGGHPSRELFRQGFFLDAEMIAWYQSHYAPDRALLTHPRMSPLRAEDFTGLPPTCVVTAGFDPFRDEGEDYANRLRRDGVPVTRLHYGGLVHGFATFLTSDAHSRRAAHGIAGALRRIAKPAPPDSQADLAT</sequence>
<evidence type="ECO:0000259" key="3">
    <source>
        <dbReference type="Pfam" id="PF07859"/>
    </source>
</evidence>
<gene>
    <name evidence="4" type="ORF">ACFSXZ_10580</name>
</gene>
<dbReference type="RefSeq" id="WP_378263854.1">
    <property type="nucleotide sequence ID" value="NZ_JBHUKR010000006.1"/>
</dbReference>
<dbReference type="Proteomes" id="UP001597417">
    <property type="component" value="Unassembled WGS sequence"/>
</dbReference>
<dbReference type="Gene3D" id="3.40.50.1820">
    <property type="entry name" value="alpha/beta hydrolase"/>
    <property type="match status" value="1"/>
</dbReference>
<evidence type="ECO:0000313" key="4">
    <source>
        <dbReference type="EMBL" id="MFD2416768.1"/>
    </source>
</evidence>
<dbReference type="PANTHER" id="PTHR48081:SF8">
    <property type="entry name" value="ALPHA_BETA HYDROLASE FOLD-3 DOMAIN-CONTAINING PROTEIN-RELATED"/>
    <property type="match status" value="1"/>
</dbReference>
<dbReference type="InterPro" id="IPR013094">
    <property type="entry name" value="AB_hydrolase_3"/>
</dbReference>
<dbReference type="Pfam" id="PF07859">
    <property type="entry name" value="Abhydrolase_3"/>
    <property type="match status" value="1"/>
</dbReference>
<dbReference type="InterPro" id="IPR002168">
    <property type="entry name" value="Lipase_GDXG_HIS_AS"/>
</dbReference>
<dbReference type="PANTHER" id="PTHR48081">
    <property type="entry name" value="AB HYDROLASE SUPERFAMILY PROTEIN C4A8.06C"/>
    <property type="match status" value="1"/>
</dbReference>
<accession>A0ABW5FP11</accession>
<dbReference type="InterPro" id="IPR050300">
    <property type="entry name" value="GDXG_lipolytic_enzyme"/>
</dbReference>
<dbReference type="PROSITE" id="PS01173">
    <property type="entry name" value="LIPASE_GDXG_HIS"/>
    <property type="match status" value="1"/>
</dbReference>
<dbReference type="GO" id="GO:0016787">
    <property type="term" value="F:hydrolase activity"/>
    <property type="evidence" value="ECO:0007669"/>
    <property type="project" value="UniProtKB-KW"/>
</dbReference>
<protein>
    <submittedName>
        <fullName evidence="4">Alpha/beta hydrolase</fullName>
    </submittedName>
</protein>
<keyword evidence="5" id="KW-1185">Reference proteome</keyword>
<evidence type="ECO:0000256" key="2">
    <source>
        <dbReference type="ARBA" id="ARBA00022801"/>
    </source>
</evidence>